<reference evidence="1" key="1">
    <citation type="submission" date="2022-03" db="EMBL/GenBank/DDBJ databases">
        <authorList>
            <person name="Alioto T."/>
            <person name="Alioto T."/>
            <person name="Gomez Garrido J."/>
        </authorList>
    </citation>
    <scope>NUCLEOTIDE SEQUENCE</scope>
</reference>
<sequence>MNGTISCIELDITDGRGCQVDIIEVGLILLKYFDQHTAPKIREWVRDKKHLTLDKANEYLEARRGTRSTNHACTPRTSTLTFNTGTPTLAYASRTPLNLPD</sequence>
<organism evidence="1 2">
    <name type="scientific">Pelobates cultripes</name>
    <name type="common">Western spadefoot toad</name>
    <dbReference type="NCBI Taxonomy" id="61616"/>
    <lineage>
        <taxon>Eukaryota</taxon>
        <taxon>Metazoa</taxon>
        <taxon>Chordata</taxon>
        <taxon>Craniata</taxon>
        <taxon>Vertebrata</taxon>
        <taxon>Euteleostomi</taxon>
        <taxon>Amphibia</taxon>
        <taxon>Batrachia</taxon>
        <taxon>Anura</taxon>
        <taxon>Pelobatoidea</taxon>
        <taxon>Pelobatidae</taxon>
        <taxon>Pelobates</taxon>
    </lineage>
</organism>
<name>A0AAD1WCX7_PELCU</name>
<gene>
    <name evidence="1" type="ORF">PECUL_23A026554</name>
</gene>
<accession>A0AAD1WCX7</accession>
<keyword evidence="2" id="KW-1185">Reference proteome</keyword>
<dbReference type="EMBL" id="OW240918">
    <property type="protein sequence ID" value="CAH2306046.1"/>
    <property type="molecule type" value="Genomic_DNA"/>
</dbReference>
<dbReference type="Proteomes" id="UP001295444">
    <property type="component" value="Chromosome 07"/>
</dbReference>
<dbReference type="AlphaFoldDB" id="A0AAD1WCX7"/>
<evidence type="ECO:0000313" key="1">
    <source>
        <dbReference type="EMBL" id="CAH2306046.1"/>
    </source>
</evidence>
<proteinExistence type="predicted"/>
<protein>
    <submittedName>
        <fullName evidence="1">Uncharacterized protein</fullName>
    </submittedName>
</protein>
<evidence type="ECO:0000313" key="2">
    <source>
        <dbReference type="Proteomes" id="UP001295444"/>
    </source>
</evidence>